<feature type="compositionally biased region" description="Low complexity" evidence="1">
    <location>
        <begin position="728"/>
        <end position="740"/>
    </location>
</feature>
<feature type="compositionally biased region" description="Acidic residues" evidence="1">
    <location>
        <begin position="453"/>
        <end position="468"/>
    </location>
</feature>
<dbReference type="InterPro" id="IPR024593">
    <property type="entry name" value="DUF3444"/>
</dbReference>
<feature type="region of interest" description="Disordered" evidence="1">
    <location>
        <begin position="269"/>
        <end position="468"/>
    </location>
</feature>
<evidence type="ECO:0000313" key="3">
    <source>
        <dbReference type="EMBL" id="MCL7022867.1"/>
    </source>
</evidence>
<organism evidence="3 4">
    <name type="scientific">Papaver nudicaule</name>
    <name type="common">Iceland poppy</name>
    <dbReference type="NCBI Taxonomy" id="74823"/>
    <lineage>
        <taxon>Eukaryota</taxon>
        <taxon>Viridiplantae</taxon>
        <taxon>Streptophyta</taxon>
        <taxon>Embryophyta</taxon>
        <taxon>Tracheophyta</taxon>
        <taxon>Spermatophyta</taxon>
        <taxon>Magnoliopsida</taxon>
        <taxon>Ranunculales</taxon>
        <taxon>Papaveraceae</taxon>
        <taxon>Papaveroideae</taxon>
        <taxon>Papaver</taxon>
    </lineage>
</organism>
<dbReference type="Pfam" id="PF00226">
    <property type="entry name" value="DnaJ"/>
    <property type="match status" value="1"/>
</dbReference>
<feature type="compositionally biased region" description="Basic and acidic residues" evidence="1">
    <location>
        <begin position="391"/>
        <end position="401"/>
    </location>
</feature>
<dbReference type="SMART" id="SM00271">
    <property type="entry name" value="DnaJ"/>
    <property type="match status" value="1"/>
</dbReference>
<dbReference type="CDD" id="cd06257">
    <property type="entry name" value="DnaJ"/>
    <property type="match status" value="1"/>
</dbReference>
<feature type="domain" description="J" evidence="2">
    <location>
        <begin position="67"/>
        <end position="131"/>
    </location>
</feature>
<feature type="compositionally biased region" description="Basic and acidic residues" evidence="1">
    <location>
        <begin position="417"/>
        <end position="451"/>
    </location>
</feature>
<dbReference type="SUPFAM" id="SSF46565">
    <property type="entry name" value="Chaperone J-domain"/>
    <property type="match status" value="1"/>
</dbReference>
<dbReference type="PRINTS" id="PR00625">
    <property type="entry name" value="JDOMAIN"/>
</dbReference>
<dbReference type="PANTHER" id="PTHR45089">
    <property type="entry name" value="DNAJ HEAT SHOCK AMINO-TERMINAL DOMAIN PROTEIN-RELATED"/>
    <property type="match status" value="1"/>
</dbReference>
<sequence length="1010" mass="113883">MECNKDEAIRAKELAEKKMSSKDFAGARKMIIKAQKLYPSLENITQMLCVCEVHCSAECRVQGLDPDWYTILQIEQTADDLSIKKQYRKLALLLHPDKNKFPGAEAAFKLISEAQNLLNDRIARQTYDWRRMTMRAEPSCQQNQSQPQPIRNNYPSKQPGIYSNPASTSTAAHSASTNPQQQKQHQTQPMFANGQQTFWTACPFCSSRCQAYRDKIQKAIRCQKCQQPFIAFELHNQGMPSVANNPSSSKKTEGLSQNGQMAQENIQGNHGRAVPVSQPPTKTGRASVVAGAPKPKVKEDVNVRSDAGAPKPKAKEDMNVCSDAGAEGKGISTEHKLSGTKNRKRGRNSELEEFSVRCNTGSGSNMKGVDHEARQNSGMNSGRATRSTSRQNHDVSYKENVSDDNDIASRSRRKTTRINERGEKVEKSESRVPLEESAPGRKAENCKKNGEEVSADIDNNEEPVDVDVPDPDFYDFDRDRSEDCFAVDQMWAIFDDVDGMPRFYARIKKVYSPFKVDITWLDFAARGVDETAWRRSRLPVACGKFKHEKTDTIEDICIFSHRIVWEKGVRNSYTIYPRKGETWAVYKNWNVKWSSDPNNHREFEYEYVVVLSDFTQESGISVARLVKLKGFVCLFMPTKSTGMTSFQIPSNEVLRFSHRVPSFRTSGKERKDVPGGYFELDPASLPSNLEEVSDCIDVKADGKIVLEEKPRMSKKRKNPDEKSTLNASSAGRTRSSSRMSNGYNKNANEENIGKSVPKSFSASDGVTAKTERVSEQSSSLSTDSCVIPESAFYFFEVDKTQEKFQAGQVWALYCELDGLPKYYAQIKKVVSTPKFKLHIKWLEACTPPMGVLQWHDKKMPICCGVFSSGDNAEFNSTDTFSHLLKEAAAVKGYKYEIYPRKGEVWAIYRNFSSEWSSSDLQTCQYDICKVAKADGAMKVLILEKVSGYETVFKGQRISGSEFIVEIPHHQLLRFSHQIPAIQLTDEKQGTLRGCWELDPKAMPVCFFNSK</sequence>
<dbReference type="Gene3D" id="1.10.287.110">
    <property type="entry name" value="DnaJ domain"/>
    <property type="match status" value="1"/>
</dbReference>
<dbReference type="Pfam" id="PF11926">
    <property type="entry name" value="DUF3444"/>
    <property type="match status" value="2"/>
</dbReference>
<protein>
    <recommendedName>
        <fullName evidence="2">J domain-containing protein</fullName>
    </recommendedName>
</protein>
<feature type="compositionally biased region" description="Polar residues" evidence="1">
    <location>
        <begin position="375"/>
        <end position="390"/>
    </location>
</feature>
<keyword evidence="4" id="KW-1185">Reference proteome</keyword>
<dbReference type="InterPro" id="IPR036869">
    <property type="entry name" value="J_dom_sf"/>
</dbReference>
<feature type="region of interest" description="Disordered" evidence="1">
    <location>
        <begin position="707"/>
        <end position="763"/>
    </location>
</feature>
<name>A0AA41RM24_PAPNU</name>
<dbReference type="PROSITE" id="PS50076">
    <property type="entry name" value="DNAJ_2"/>
    <property type="match status" value="1"/>
</dbReference>
<dbReference type="AlphaFoldDB" id="A0AA41RM24"/>
<gene>
    <name evidence="3" type="ORF">MKW94_007868</name>
</gene>
<dbReference type="EMBL" id="JAJJMA010015981">
    <property type="protein sequence ID" value="MCL7022867.1"/>
    <property type="molecule type" value="Genomic_DNA"/>
</dbReference>
<reference evidence="3" key="1">
    <citation type="submission" date="2022-03" db="EMBL/GenBank/DDBJ databases">
        <title>A functionally conserved STORR gene fusion in Papaver species that diverged 16.8 million years ago.</title>
        <authorList>
            <person name="Catania T."/>
        </authorList>
    </citation>
    <scope>NUCLEOTIDE SEQUENCE</scope>
    <source>
        <strain evidence="3">S-191538</strain>
    </source>
</reference>
<dbReference type="Proteomes" id="UP001177140">
    <property type="component" value="Unassembled WGS sequence"/>
</dbReference>
<evidence type="ECO:0000313" key="4">
    <source>
        <dbReference type="Proteomes" id="UP001177140"/>
    </source>
</evidence>
<comment type="caution">
    <text evidence="3">The sequence shown here is derived from an EMBL/GenBank/DDBJ whole genome shotgun (WGS) entry which is preliminary data.</text>
</comment>
<feature type="compositionally biased region" description="Low complexity" evidence="1">
    <location>
        <begin position="166"/>
        <end position="188"/>
    </location>
</feature>
<evidence type="ECO:0000259" key="2">
    <source>
        <dbReference type="PROSITE" id="PS50076"/>
    </source>
</evidence>
<accession>A0AA41RM24</accession>
<proteinExistence type="predicted"/>
<feature type="compositionally biased region" description="Low complexity" evidence="1">
    <location>
        <begin position="138"/>
        <end position="149"/>
    </location>
</feature>
<feature type="region of interest" description="Disordered" evidence="1">
    <location>
        <begin position="240"/>
        <end position="259"/>
    </location>
</feature>
<feature type="region of interest" description="Disordered" evidence="1">
    <location>
        <begin position="136"/>
        <end position="188"/>
    </location>
</feature>
<dbReference type="PANTHER" id="PTHR45089:SF24">
    <property type="entry name" value="DNAJ HEAT SHOCK N-TERMINAL DOMAIN-CONTAINING PROTEIN"/>
    <property type="match status" value="1"/>
</dbReference>
<evidence type="ECO:0000256" key="1">
    <source>
        <dbReference type="SAM" id="MobiDB-lite"/>
    </source>
</evidence>
<dbReference type="InterPro" id="IPR001623">
    <property type="entry name" value="DnaJ_domain"/>
</dbReference>